<organism evidence="1 2">
    <name type="scientific">Cardiocondyla obscurior</name>
    <dbReference type="NCBI Taxonomy" id="286306"/>
    <lineage>
        <taxon>Eukaryota</taxon>
        <taxon>Metazoa</taxon>
        <taxon>Ecdysozoa</taxon>
        <taxon>Arthropoda</taxon>
        <taxon>Hexapoda</taxon>
        <taxon>Insecta</taxon>
        <taxon>Pterygota</taxon>
        <taxon>Neoptera</taxon>
        <taxon>Endopterygota</taxon>
        <taxon>Hymenoptera</taxon>
        <taxon>Apocrita</taxon>
        <taxon>Aculeata</taxon>
        <taxon>Formicoidea</taxon>
        <taxon>Formicidae</taxon>
        <taxon>Myrmicinae</taxon>
        <taxon>Cardiocondyla</taxon>
    </lineage>
</organism>
<comment type="caution">
    <text evidence="1">The sequence shown here is derived from an EMBL/GenBank/DDBJ whole genome shotgun (WGS) entry which is preliminary data.</text>
</comment>
<proteinExistence type="predicted"/>
<sequence length="148" mass="17274">MIFCHYVLLSLSASLSITYIRLHKYATVVSPSMLFLVKCYAFQCDKLIWRIALLQRLRELHRTGPAVAMERRDGKDEAVLSHVVSAPVAVRYHRPISGDHVVLRRHLRDNSHLYFKHCERHRSISALFNSGTLGDELLKRRDEKQHRE</sequence>
<protein>
    <recommendedName>
        <fullName evidence="3">Secreted protein</fullName>
    </recommendedName>
</protein>
<dbReference type="Proteomes" id="UP001430953">
    <property type="component" value="Unassembled WGS sequence"/>
</dbReference>
<evidence type="ECO:0000313" key="1">
    <source>
        <dbReference type="EMBL" id="KAL0100390.1"/>
    </source>
</evidence>
<gene>
    <name evidence="1" type="ORF">PUN28_019624</name>
</gene>
<evidence type="ECO:0008006" key="3">
    <source>
        <dbReference type="Google" id="ProtNLM"/>
    </source>
</evidence>
<dbReference type="AlphaFoldDB" id="A0AAW2EBK2"/>
<keyword evidence="2" id="KW-1185">Reference proteome</keyword>
<evidence type="ECO:0000313" key="2">
    <source>
        <dbReference type="Proteomes" id="UP001430953"/>
    </source>
</evidence>
<reference evidence="1 2" key="1">
    <citation type="submission" date="2023-03" db="EMBL/GenBank/DDBJ databases">
        <title>High recombination rates correlate with genetic variation in Cardiocondyla obscurior ants.</title>
        <authorList>
            <person name="Errbii M."/>
        </authorList>
    </citation>
    <scope>NUCLEOTIDE SEQUENCE [LARGE SCALE GENOMIC DNA]</scope>
    <source>
        <strain evidence="1">Alpha-2009</strain>
        <tissue evidence="1">Whole body</tissue>
    </source>
</reference>
<accession>A0AAW2EBK2</accession>
<name>A0AAW2EBK2_9HYME</name>
<dbReference type="EMBL" id="JADYXP020000026">
    <property type="protein sequence ID" value="KAL0100390.1"/>
    <property type="molecule type" value="Genomic_DNA"/>
</dbReference>